<organism evidence="4 5">
    <name type="scientific">Enterococcus sulfureus ATCC 49903</name>
    <dbReference type="NCBI Taxonomy" id="1140003"/>
    <lineage>
        <taxon>Bacteria</taxon>
        <taxon>Bacillati</taxon>
        <taxon>Bacillota</taxon>
        <taxon>Bacilli</taxon>
        <taxon>Lactobacillales</taxon>
        <taxon>Enterococcaceae</taxon>
        <taxon>Enterococcus</taxon>
    </lineage>
</organism>
<reference evidence="4 5" key="1">
    <citation type="submission" date="2013-03" db="EMBL/GenBank/DDBJ databases">
        <title>The Genome Sequence of Enterococcus sulfureus ATCC_49903 (PacBio/Illumina hybrid assembly).</title>
        <authorList>
            <consortium name="The Broad Institute Genomics Platform"/>
            <consortium name="The Broad Institute Genome Sequencing Center for Infectious Disease"/>
            <person name="Earl A."/>
            <person name="Russ C."/>
            <person name="Gilmore M."/>
            <person name="Surin D."/>
            <person name="Walker B."/>
            <person name="Young S."/>
            <person name="Zeng Q."/>
            <person name="Gargeya S."/>
            <person name="Fitzgerald M."/>
            <person name="Haas B."/>
            <person name="Abouelleil A."/>
            <person name="Allen A.W."/>
            <person name="Alvarado L."/>
            <person name="Arachchi H.M."/>
            <person name="Berlin A.M."/>
            <person name="Chapman S.B."/>
            <person name="Gainer-Dewar J."/>
            <person name="Goldberg J."/>
            <person name="Griggs A."/>
            <person name="Gujja S."/>
            <person name="Hansen M."/>
            <person name="Howarth C."/>
            <person name="Imamovic A."/>
            <person name="Ireland A."/>
            <person name="Larimer J."/>
            <person name="McCowan C."/>
            <person name="Murphy C."/>
            <person name="Pearson M."/>
            <person name="Poon T.W."/>
            <person name="Priest M."/>
            <person name="Roberts A."/>
            <person name="Saif S."/>
            <person name="Shea T."/>
            <person name="Sisk P."/>
            <person name="Sykes S."/>
            <person name="Wortman J."/>
            <person name="Nusbaum C."/>
            <person name="Birren B."/>
        </authorList>
    </citation>
    <scope>NUCLEOTIDE SEQUENCE [LARGE SCALE GENOMIC DNA]</scope>
    <source>
        <strain evidence="4 5">ATCC 49903</strain>
    </source>
</reference>
<comment type="cofactor">
    <cofactor evidence="2">
        <name>a divalent metal cation</name>
        <dbReference type="ChEBI" id="CHEBI:60240"/>
    </cofactor>
</comment>
<evidence type="ECO:0000259" key="3">
    <source>
        <dbReference type="Pfam" id="PF12850"/>
    </source>
</evidence>
<keyword evidence="5" id="KW-1185">Reference proteome</keyword>
<dbReference type="GO" id="GO:0016787">
    <property type="term" value="F:hydrolase activity"/>
    <property type="evidence" value="ECO:0007669"/>
    <property type="project" value="UniProtKB-UniRule"/>
</dbReference>
<dbReference type="InterPro" id="IPR024654">
    <property type="entry name" value="Calcineurin-like_PHP_lpxH"/>
</dbReference>
<evidence type="ECO:0000256" key="2">
    <source>
        <dbReference type="RuleBase" id="RU362039"/>
    </source>
</evidence>
<accession>S0L2Z1</accession>
<proteinExistence type="inferred from homology"/>
<dbReference type="STRING" id="1140003.OMY_01084"/>
<dbReference type="Proteomes" id="UP000015961">
    <property type="component" value="Unassembled WGS sequence"/>
</dbReference>
<evidence type="ECO:0000313" key="5">
    <source>
        <dbReference type="Proteomes" id="UP000015961"/>
    </source>
</evidence>
<dbReference type="InterPro" id="IPR041802">
    <property type="entry name" value="MPP_YfcE"/>
</dbReference>
<dbReference type="eggNOG" id="COG0622">
    <property type="taxonomic scope" value="Bacteria"/>
</dbReference>
<sequence length="173" mass="19424">MNYLVVSDNHGDREILETIASTFSNQVDLMLHCGDSELPGDDPLWQTFTVVGGNCDFDPRFKDYQVITTKEDTILITHGHRYQVNQSMTALGLLAQQVQATIVVFGHTHRLGCEQLGERLFLNPGSISQPRGLPHKSFAIINSTPAQDVVTYYDRTMQPIEGLTFTFEKHKNA</sequence>
<evidence type="ECO:0000313" key="4">
    <source>
        <dbReference type="EMBL" id="EOT83869.1"/>
    </source>
</evidence>
<comment type="similarity">
    <text evidence="1 2">Belongs to the metallophosphoesterase superfamily. YfcE family.</text>
</comment>
<dbReference type="OrthoDB" id="9800565at2"/>
<protein>
    <recommendedName>
        <fullName evidence="2">Phosphoesterase</fullName>
        <ecNumber evidence="2">3.1.4.-</ecNumber>
    </recommendedName>
</protein>
<dbReference type="GO" id="GO:0046872">
    <property type="term" value="F:metal ion binding"/>
    <property type="evidence" value="ECO:0007669"/>
    <property type="project" value="UniProtKB-KW"/>
</dbReference>
<dbReference type="PANTHER" id="PTHR11124">
    <property type="entry name" value="VACUOLAR SORTING PROTEIN VPS29"/>
    <property type="match status" value="1"/>
</dbReference>
<dbReference type="NCBIfam" id="TIGR00040">
    <property type="entry name" value="yfcE"/>
    <property type="match status" value="1"/>
</dbReference>
<evidence type="ECO:0000256" key="1">
    <source>
        <dbReference type="ARBA" id="ARBA00008950"/>
    </source>
</evidence>
<name>S0L2Z1_9ENTE</name>
<dbReference type="RefSeq" id="WP_016185536.1">
    <property type="nucleotide sequence ID" value="NZ_ASWO01000005.1"/>
</dbReference>
<dbReference type="InterPro" id="IPR029052">
    <property type="entry name" value="Metallo-depent_PP-like"/>
</dbReference>
<dbReference type="CDD" id="cd00841">
    <property type="entry name" value="MPP_YfcE"/>
    <property type="match status" value="1"/>
</dbReference>
<feature type="domain" description="Calcineurin-like phosphoesterase" evidence="3">
    <location>
        <begin position="1"/>
        <end position="142"/>
    </location>
</feature>
<gene>
    <name evidence="4" type="ORF">I573_01594</name>
</gene>
<comment type="caution">
    <text evidence="4">The sequence shown here is derived from an EMBL/GenBank/DDBJ whole genome shotgun (WGS) entry which is preliminary data.</text>
</comment>
<dbReference type="EMBL" id="ASWO01000005">
    <property type="protein sequence ID" value="EOT83869.1"/>
    <property type="molecule type" value="Genomic_DNA"/>
</dbReference>
<dbReference type="PATRIC" id="fig|1140003.3.peg.1042"/>
<dbReference type="InterPro" id="IPR000979">
    <property type="entry name" value="Phosphodiesterase_MJ0936/Vps29"/>
</dbReference>
<dbReference type="AlphaFoldDB" id="S0L2Z1"/>
<dbReference type="Gene3D" id="3.60.21.10">
    <property type="match status" value="1"/>
</dbReference>
<keyword evidence="2" id="KW-0479">Metal-binding</keyword>
<dbReference type="Pfam" id="PF12850">
    <property type="entry name" value="Metallophos_2"/>
    <property type="match status" value="1"/>
</dbReference>
<dbReference type="SUPFAM" id="SSF56300">
    <property type="entry name" value="Metallo-dependent phosphatases"/>
    <property type="match status" value="1"/>
</dbReference>
<dbReference type="EC" id="3.1.4.-" evidence="2"/>